<sequence length="61" mass="6616">MTDPLLTAREVGTILRISQASLYRRMADGTLPKPVKLGGLSRWPQSEILAAVKAAGERRAP</sequence>
<gene>
    <name evidence="1" type="ORF">OXU80_10535</name>
</gene>
<accession>A0ACD4NUS2</accession>
<proteinExistence type="predicted"/>
<name>A0ACD4NUS2_9HYPH</name>
<protein>
    <submittedName>
        <fullName evidence="1">AlpA family phage regulatory protein</fullName>
    </submittedName>
</protein>
<organism evidence="1 2">
    <name type="scientific">Antarcticirhabdus aurantiaca</name>
    <dbReference type="NCBI Taxonomy" id="2606717"/>
    <lineage>
        <taxon>Bacteria</taxon>
        <taxon>Pseudomonadati</taxon>
        <taxon>Pseudomonadota</taxon>
        <taxon>Alphaproteobacteria</taxon>
        <taxon>Hyphomicrobiales</taxon>
        <taxon>Aurantimonadaceae</taxon>
        <taxon>Antarcticirhabdus</taxon>
    </lineage>
</organism>
<dbReference type="Proteomes" id="UP001163223">
    <property type="component" value="Chromosome"/>
</dbReference>
<evidence type="ECO:0000313" key="1">
    <source>
        <dbReference type="EMBL" id="WAJ30606.1"/>
    </source>
</evidence>
<evidence type="ECO:0000313" key="2">
    <source>
        <dbReference type="Proteomes" id="UP001163223"/>
    </source>
</evidence>
<reference evidence="1" key="1">
    <citation type="submission" date="2022-11" db="EMBL/GenBank/DDBJ databases">
        <title>beta-Carotene-producing bacterium, Jeongeuplla avenae sp. nov., alleviates the salt stress of Arabidopsis seedlings.</title>
        <authorList>
            <person name="Jiang L."/>
            <person name="Lee J."/>
        </authorList>
    </citation>
    <scope>NUCLEOTIDE SEQUENCE</scope>
    <source>
        <strain evidence="1">DY_R2A_6</strain>
    </source>
</reference>
<keyword evidence="2" id="KW-1185">Reference proteome</keyword>
<dbReference type="EMBL" id="CP113520">
    <property type="protein sequence ID" value="WAJ30606.1"/>
    <property type="molecule type" value="Genomic_DNA"/>
</dbReference>